<reference evidence="3" key="1">
    <citation type="journal article" date="2017" name="Proc. Natl. Acad. Sci. U.S.A.">
        <title>Simulation of Deepwater Horizon oil plume reveals substrate specialization within a complex community of hydrocarbon degraders.</title>
        <authorList>
            <person name="Hu P."/>
            <person name="Dubinsky E.A."/>
            <person name="Probst A.J."/>
            <person name="Wang J."/>
            <person name="Sieber C.M.K."/>
            <person name="Tom L.M."/>
            <person name="Gardinali P."/>
            <person name="Banfield J.F."/>
            <person name="Atlas R.M."/>
            <person name="Andersen G.L."/>
        </authorList>
    </citation>
    <scope>NUCLEOTIDE SEQUENCE [LARGE SCALE GENOMIC DNA]</scope>
</reference>
<dbReference type="Pfam" id="PF00501">
    <property type="entry name" value="AMP-binding"/>
    <property type="match status" value="1"/>
</dbReference>
<organism evidence="2 3">
    <name type="scientific">Colwellia psychrerythraea</name>
    <name type="common">Vibrio psychroerythus</name>
    <dbReference type="NCBI Taxonomy" id="28229"/>
    <lineage>
        <taxon>Bacteria</taxon>
        <taxon>Pseudomonadati</taxon>
        <taxon>Pseudomonadota</taxon>
        <taxon>Gammaproteobacteria</taxon>
        <taxon>Alteromonadales</taxon>
        <taxon>Colwelliaceae</taxon>
        <taxon>Colwellia</taxon>
    </lineage>
</organism>
<accession>A0A1Y5E2H1</accession>
<protein>
    <recommendedName>
        <fullName evidence="1">AMP-dependent synthetase/ligase domain-containing protein</fullName>
    </recommendedName>
</protein>
<evidence type="ECO:0000313" key="3">
    <source>
        <dbReference type="Proteomes" id="UP000243053"/>
    </source>
</evidence>
<dbReference type="Proteomes" id="UP000243053">
    <property type="component" value="Unassembled WGS sequence"/>
</dbReference>
<dbReference type="Gene3D" id="3.40.50.980">
    <property type="match status" value="1"/>
</dbReference>
<name>A0A1Y5E2H1_COLPS</name>
<evidence type="ECO:0000259" key="1">
    <source>
        <dbReference type="Pfam" id="PF00501"/>
    </source>
</evidence>
<evidence type="ECO:0000313" key="2">
    <source>
        <dbReference type="EMBL" id="OUR74867.1"/>
    </source>
</evidence>
<proteinExistence type="predicted"/>
<comment type="caution">
    <text evidence="2">The sequence shown here is derived from an EMBL/GenBank/DDBJ whole genome shotgun (WGS) entry which is preliminary data.</text>
</comment>
<dbReference type="SUPFAM" id="SSF56801">
    <property type="entry name" value="Acetyl-CoA synthetase-like"/>
    <property type="match status" value="1"/>
</dbReference>
<sequence>MITFVHEFISHSVQRSPEAIALQVKNISLSYAQLNEKITKVAQAYASLSITCGDRIGIYLAKNQENVQSIVAIGNKLKEMFKN</sequence>
<dbReference type="EMBL" id="MAAF01000120">
    <property type="protein sequence ID" value="OUR74867.1"/>
    <property type="molecule type" value="Genomic_DNA"/>
</dbReference>
<dbReference type="AlphaFoldDB" id="A0A1Y5E2H1"/>
<dbReference type="InterPro" id="IPR000873">
    <property type="entry name" value="AMP-dep_synth/lig_dom"/>
</dbReference>
<gene>
    <name evidence="2" type="ORF">A9Q75_19145</name>
</gene>
<feature type="domain" description="AMP-dependent synthetase/ligase" evidence="1">
    <location>
        <begin position="11"/>
        <end position="73"/>
    </location>
</feature>